<dbReference type="InterPro" id="IPR016193">
    <property type="entry name" value="Cytidine_deaminase-like"/>
</dbReference>
<dbReference type="InterPro" id="IPR015517">
    <property type="entry name" value="dCMP_deaminase-rel"/>
</dbReference>
<dbReference type="PROSITE" id="PS00903">
    <property type="entry name" value="CYT_DCMP_DEAMINASES_1"/>
    <property type="match status" value="1"/>
</dbReference>
<feature type="binding site" evidence="7">
    <location>
        <position position="83"/>
    </location>
    <ligand>
        <name>Zn(2+)</name>
        <dbReference type="ChEBI" id="CHEBI:29105"/>
        <note>catalytic</note>
    </ligand>
</feature>
<feature type="domain" description="CMP/dCMP-type deaminase" evidence="8">
    <location>
        <begin position="1"/>
        <end position="151"/>
    </location>
</feature>
<keyword evidence="3 7" id="KW-0479">Metal-binding</keyword>
<feature type="active site" description="Proton donor" evidence="6">
    <location>
        <position position="85"/>
    </location>
</feature>
<evidence type="ECO:0000256" key="2">
    <source>
        <dbReference type="ARBA" id="ARBA00006576"/>
    </source>
</evidence>
<dbReference type="GO" id="GO:0006220">
    <property type="term" value="P:pyrimidine nucleotide metabolic process"/>
    <property type="evidence" value="ECO:0007669"/>
    <property type="project" value="InterPro"/>
</dbReference>
<evidence type="ECO:0000313" key="10">
    <source>
        <dbReference type="Proteomes" id="UP000247773"/>
    </source>
</evidence>
<proteinExistence type="inferred from homology"/>
<dbReference type="InterPro" id="IPR002125">
    <property type="entry name" value="CMP_dCMP_dom"/>
</dbReference>
<dbReference type="InterPro" id="IPR016473">
    <property type="entry name" value="dCMP_deaminase"/>
</dbReference>
<dbReference type="GO" id="GO:0008270">
    <property type="term" value="F:zinc ion binding"/>
    <property type="evidence" value="ECO:0007669"/>
    <property type="project" value="InterPro"/>
</dbReference>
<dbReference type="Pfam" id="PF00383">
    <property type="entry name" value="dCMP_cyt_deam_1"/>
    <property type="match status" value="1"/>
</dbReference>
<dbReference type="SUPFAM" id="SSF53927">
    <property type="entry name" value="Cytidine deaminase-like"/>
    <property type="match status" value="1"/>
</dbReference>
<dbReference type="PROSITE" id="PS51747">
    <property type="entry name" value="CYT_DCMP_DEAMINASES_2"/>
    <property type="match status" value="1"/>
</dbReference>
<evidence type="ECO:0000256" key="4">
    <source>
        <dbReference type="ARBA" id="ARBA00022801"/>
    </source>
</evidence>
<dbReference type="Proteomes" id="UP000247773">
    <property type="component" value="Genome"/>
</dbReference>
<keyword evidence="5 7" id="KW-0862">Zinc</keyword>
<name>A0A2U7NLY3_9CAUD</name>
<dbReference type="InterPro" id="IPR035105">
    <property type="entry name" value="Deoxycytidylate_deaminase_dom"/>
</dbReference>
<dbReference type="PIRSF" id="PIRSF006019">
    <property type="entry name" value="dCMP_deaminase"/>
    <property type="match status" value="1"/>
</dbReference>
<evidence type="ECO:0000256" key="6">
    <source>
        <dbReference type="PIRSR" id="PIRSR006019-1"/>
    </source>
</evidence>
<evidence type="ECO:0000256" key="7">
    <source>
        <dbReference type="PIRSR" id="PIRSR006019-2"/>
    </source>
</evidence>
<dbReference type="EMBL" id="KY971610">
    <property type="protein sequence ID" value="ASD52168.1"/>
    <property type="molecule type" value="Genomic_DNA"/>
</dbReference>
<feature type="binding site" evidence="7">
    <location>
        <position position="114"/>
    </location>
    <ligand>
        <name>Zn(2+)</name>
        <dbReference type="ChEBI" id="CHEBI:29105"/>
        <note>catalytic</note>
    </ligand>
</feature>
<keyword evidence="10" id="KW-1185">Reference proteome</keyword>
<comment type="cofactor">
    <cofactor evidence="1 7">
        <name>Zn(2+)</name>
        <dbReference type="ChEBI" id="CHEBI:29105"/>
    </cofactor>
</comment>
<gene>
    <name evidence="9" type="ORF">PspYZU05_216</name>
</gene>
<organism evidence="9 10">
    <name type="scientific">Pseudomonas phage PspYZU05</name>
    <dbReference type="NCBI Taxonomy" id="1983556"/>
    <lineage>
        <taxon>Viruses</taxon>
        <taxon>Duplodnaviria</taxon>
        <taxon>Heunggongvirae</taxon>
        <taxon>Uroviricota</taxon>
        <taxon>Caudoviricetes</taxon>
        <taxon>Pantevenvirales</taxon>
        <taxon>Straboviridae</taxon>
        <taxon>Jiangsuvirus</taxon>
        <taxon>Jiangsuvirus pspyzu05</taxon>
    </lineage>
</organism>
<reference evidence="9 10" key="1">
    <citation type="submission" date="2017-04" db="EMBL/GenBank/DDBJ databases">
        <title>Isolation of lytic bacteriophages infecting Pseudomonas strains for biocontrol of fish and shrimp spoilage during chilled storage.</title>
        <authorList>
            <person name="Yang Z."/>
            <person name="Tao X."/>
            <person name="Gao L."/>
            <person name="Rao S."/>
        </authorList>
    </citation>
    <scope>NUCLEOTIDE SEQUENCE [LARGE SCALE GENOMIC DNA]</scope>
</reference>
<dbReference type="Gene3D" id="3.40.140.10">
    <property type="entry name" value="Cytidine Deaminase, domain 2"/>
    <property type="match status" value="1"/>
</dbReference>
<dbReference type="PANTHER" id="PTHR11086">
    <property type="entry name" value="DEOXYCYTIDYLATE DEAMINASE-RELATED"/>
    <property type="match status" value="1"/>
</dbReference>
<evidence type="ECO:0000259" key="8">
    <source>
        <dbReference type="PROSITE" id="PS51747"/>
    </source>
</evidence>
<feature type="binding site" evidence="7">
    <location>
        <position position="111"/>
    </location>
    <ligand>
        <name>Zn(2+)</name>
        <dbReference type="ChEBI" id="CHEBI:29105"/>
        <note>catalytic</note>
    </ligand>
</feature>
<sequence length="173" mass="19397">MRSTTLMQIAYLVSQESKCTVWKVGAVIVKDGRIISTGYNGSPAGHENCSEHSKNQKWLTEDGKMAKIHRVKHSEWSAKNEIHAELNAIIFASRSGVSLEGATLYVTASPCPDCVKSICQSGIKTLVYSKLYDRGDSMWQETLIRSGIRVHQLDECHLNYLDFDKIKQFCGEL</sequence>
<dbReference type="InterPro" id="IPR016192">
    <property type="entry name" value="APOBEC/CMP_deaminase_Zn-bd"/>
</dbReference>
<dbReference type="CDD" id="cd01286">
    <property type="entry name" value="deoxycytidylate_deaminase"/>
    <property type="match status" value="1"/>
</dbReference>
<keyword evidence="4" id="KW-0378">Hydrolase</keyword>
<evidence type="ECO:0000256" key="3">
    <source>
        <dbReference type="ARBA" id="ARBA00022723"/>
    </source>
</evidence>
<dbReference type="PANTHER" id="PTHR11086:SF18">
    <property type="entry name" value="DEOXYCYTIDYLATE DEAMINASE"/>
    <property type="match status" value="1"/>
</dbReference>
<dbReference type="GO" id="GO:0004132">
    <property type="term" value="F:dCMP deaminase activity"/>
    <property type="evidence" value="ECO:0007669"/>
    <property type="project" value="InterPro"/>
</dbReference>
<evidence type="ECO:0000256" key="1">
    <source>
        <dbReference type="ARBA" id="ARBA00001947"/>
    </source>
</evidence>
<comment type="similarity">
    <text evidence="2">Belongs to the cytidine and deoxycytidylate deaminase family.</text>
</comment>
<protein>
    <submittedName>
        <fullName evidence="9">Deoxycytidylate deaminase</fullName>
    </submittedName>
</protein>
<accession>A0A2U7NLY3</accession>
<evidence type="ECO:0000256" key="5">
    <source>
        <dbReference type="ARBA" id="ARBA00022833"/>
    </source>
</evidence>
<evidence type="ECO:0000313" key="9">
    <source>
        <dbReference type="EMBL" id="ASD52168.1"/>
    </source>
</evidence>